<dbReference type="Proteomes" id="UP000228528">
    <property type="component" value="Unassembled WGS sequence"/>
</dbReference>
<protein>
    <submittedName>
        <fullName evidence="2">Uncharacterized protein</fullName>
    </submittedName>
</protein>
<feature type="compositionally biased region" description="Low complexity" evidence="1">
    <location>
        <begin position="66"/>
        <end position="78"/>
    </location>
</feature>
<dbReference type="AlphaFoldDB" id="A0A2M6P0S9"/>
<reference evidence="3" key="1">
    <citation type="submission" date="2017-09" db="EMBL/GenBank/DDBJ databases">
        <title>Depth-based differentiation of microbial function through sediment-hosted aquifers and enrichment of novel symbionts in the deep terrestrial subsurface.</title>
        <authorList>
            <person name="Probst A.J."/>
            <person name="Ladd B."/>
            <person name="Jarett J.K."/>
            <person name="Geller-Mcgrath D.E."/>
            <person name="Sieber C.M.K."/>
            <person name="Emerson J.B."/>
            <person name="Anantharaman K."/>
            <person name="Thomas B.C."/>
            <person name="Malmstrom R."/>
            <person name="Stieglmeier M."/>
            <person name="Klingl A."/>
            <person name="Woyke T."/>
            <person name="Ryan C.M."/>
            <person name="Banfield J.F."/>
        </authorList>
    </citation>
    <scope>NUCLEOTIDE SEQUENCE [LARGE SCALE GENOMIC DNA]</scope>
</reference>
<feature type="compositionally biased region" description="Acidic residues" evidence="1">
    <location>
        <begin position="30"/>
        <end position="60"/>
    </location>
</feature>
<organism evidence="2 3">
    <name type="scientific">Candidatus Magasanikbacteria bacterium CG10_big_fil_rev_8_21_14_0_10_38_6</name>
    <dbReference type="NCBI Taxonomy" id="1974647"/>
    <lineage>
        <taxon>Bacteria</taxon>
        <taxon>Candidatus Magasanikiibacteriota</taxon>
    </lineage>
</organism>
<sequence>MLLGLIFKAVSERRLLENNIEQGEENTALETEETLEPEDTFEPEDILEPEEILEPEDVSNEEVVAPSIPTSTPPTSTTKKQMIVIEKEN</sequence>
<feature type="region of interest" description="Disordered" evidence="1">
    <location>
        <begin position="19"/>
        <end position="89"/>
    </location>
</feature>
<dbReference type="EMBL" id="PFBW01000138">
    <property type="protein sequence ID" value="PIR77307.1"/>
    <property type="molecule type" value="Genomic_DNA"/>
</dbReference>
<gene>
    <name evidence="2" type="ORF">COU30_03175</name>
</gene>
<proteinExistence type="predicted"/>
<evidence type="ECO:0000256" key="1">
    <source>
        <dbReference type="SAM" id="MobiDB-lite"/>
    </source>
</evidence>
<comment type="caution">
    <text evidence="2">The sequence shown here is derived from an EMBL/GenBank/DDBJ whole genome shotgun (WGS) entry which is preliminary data.</text>
</comment>
<evidence type="ECO:0000313" key="2">
    <source>
        <dbReference type="EMBL" id="PIR77307.1"/>
    </source>
</evidence>
<evidence type="ECO:0000313" key="3">
    <source>
        <dbReference type="Proteomes" id="UP000228528"/>
    </source>
</evidence>
<accession>A0A2M6P0S9</accession>
<name>A0A2M6P0S9_9BACT</name>